<dbReference type="InterPro" id="IPR045933">
    <property type="entry name" value="DUF6353"/>
</dbReference>
<accession>A0A2V1JQD9</accession>
<keyword evidence="1" id="KW-0812">Transmembrane</keyword>
<keyword evidence="1" id="KW-0472">Membrane</keyword>
<evidence type="ECO:0000256" key="1">
    <source>
        <dbReference type="SAM" id="Phobius"/>
    </source>
</evidence>
<reference evidence="2 3" key="1">
    <citation type="submission" date="2014-09" db="EMBL/GenBank/DDBJ databases">
        <title>Butyrate-producing bacteria isolated from human gut.</title>
        <authorList>
            <person name="Zhang Q."/>
            <person name="Zhao L."/>
        </authorList>
    </citation>
    <scope>NUCLEOTIDE SEQUENCE [LARGE SCALE GENOMIC DNA]</scope>
    <source>
        <strain evidence="2 3">21</strain>
    </source>
</reference>
<protein>
    <submittedName>
        <fullName evidence="2">Uncharacterized protein</fullName>
    </submittedName>
</protein>
<name>A0A2V1JQD9_EUBRA</name>
<organism evidence="2 3">
    <name type="scientific">Eubacterium ramulus</name>
    <dbReference type="NCBI Taxonomy" id="39490"/>
    <lineage>
        <taxon>Bacteria</taxon>
        <taxon>Bacillati</taxon>
        <taxon>Bacillota</taxon>
        <taxon>Clostridia</taxon>
        <taxon>Eubacteriales</taxon>
        <taxon>Eubacteriaceae</taxon>
        <taxon>Eubacterium</taxon>
    </lineage>
</organism>
<dbReference type="Proteomes" id="UP000245288">
    <property type="component" value="Unassembled WGS sequence"/>
</dbReference>
<dbReference type="EMBL" id="JRFU01000061">
    <property type="protein sequence ID" value="PWE87142.1"/>
    <property type="molecule type" value="Genomic_DNA"/>
</dbReference>
<dbReference type="OrthoDB" id="2053135at2"/>
<dbReference type="AlphaFoldDB" id="A0A2V1JQD9"/>
<sequence length="257" mass="28869">MKSKAFIQRNSATVLAIAGAVGVVATVITTTRAAPKALRLLKEAEELEKHELTIWQKMQVAIPVYIPVILTGSATIFCILSSNILNKASQASLMSAYAVLDQSFKDYKRKLKELYGEETHERVMESLAIEQVDAPRITAVCMCDVIDLSGDPSLCGPELLFYDALSKRFFNSTLESVLSAEYHTNRNYILAGCQVVNEWYDFLGLMHVENGNDMGWVPMDEGEFWIDFNHKKASLEDGTPFWIIEIMQTPYPDIDML</sequence>
<keyword evidence="3" id="KW-1185">Reference proteome</keyword>
<evidence type="ECO:0000313" key="3">
    <source>
        <dbReference type="Proteomes" id="UP000245288"/>
    </source>
</evidence>
<dbReference type="RefSeq" id="WP_109215294.1">
    <property type="nucleotide sequence ID" value="NZ_JRFU01000061.1"/>
</dbReference>
<proteinExistence type="predicted"/>
<keyword evidence="1" id="KW-1133">Transmembrane helix</keyword>
<dbReference type="Pfam" id="PF19880">
    <property type="entry name" value="DUF6353"/>
    <property type="match status" value="1"/>
</dbReference>
<gene>
    <name evidence="2" type="ORF">LG34_06365</name>
</gene>
<comment type="caution">
    <text evidence="2">The sequence shown here is derived from an EMBL/GenBank/DDBJ whole genome shotgun (WGS) entry which is preliminary data.</text>
</comment>
<feature type="transmembrane region" description="Helical" evidence="1">
    <location>
        <begin position="64"/>
        <end position="85"/>
    </location>
</feature>
<evidence type="ECO:0000313" key="2">
    <source>
        <dbReference type="EMBL" id="PWE87142.1"/>
    </source>
</evidence>